<dbReference type="Proteomes" id="UP000663828">
    <property type="component" value="Unassembled WGS sequence"/>
</dbReference>
<accession>A0A814R7V7</accession>
<comment type="caution">
    <text evidence="1">The sequence shown here is derived from an EMBL/GenBank/DDBJ whole genome shotgun (WGS) entry which is preliminary data.</text>
</comment>
<organism evidence="1 2">
    <name type="scientific">Adineta ricciae</name>
    <name type="common">Rotifer</name>
    <dbReference type="NCBI Taxonomy" id="249248"/>
    <lineage>
        <taxon>Eukaryota</taxon>
        <taxon>Metazoa</taxon>
        <taxon>Spiralia</taxon>
        <taxon>Gnathifera</taxon>
        <taxon>Rotifera</taxon>
        <taxon>Eurotatoria</taxon>
        <taxon>Bdelloidea</taxon>
        <taxon>Adinetida</taxon>
        <taxon>Adinetidae</taxon>
        <taxon>Adineta</taxon>
    </lineage>
</organism>
<dbReference type="AlphaFoldDB" id="A0A814R7V7"/>
<dbReference type="EMBL" id="CAJNOR010001366">
    <property type="protein sequence ID" value="CAF1129807.1"/>
    <property type="molecule type" value="Genomic_DNA"/>
</dbReference>
<name>A0A814R7V7_ADIRI</name>
<evidence type="ECO:0000313" key="2">
    <source>
        <dbReference type="Proteomes" id="UP000663828"/>
    </source>
</evidence>
<keyword evidence="2" id="KW-1185">Reference proteome</keyword>
<proteinExistence type="predicted"/>
<sequence length="105" mass="12126">MNDQFLIADYGLNDEMGKLLIAGYDLYDERGKLLIAGYDLNDEMGKLLIAGYDLYDERGKLLISLIFQFTSGDLTQNCNLYTHPSPCLLFHRVVKTMKIFKIYKF</sequence>
<evidence type="ECO:0000313" key="1">
    <source>
        <dbReference type="EMBL" id="CAF1129807.1"/>
    </source>
</evidence>
<protein>
    <submittedName>
        <fullName evidence="1">Uncharacterized protein</fullName>
    </submittedName>
</protein>
<reference evidence="1" key="1">
    <citation type="submission" date="2021-02" db="EMBL/GenBank/DDBJ databases">
        <authorList>
            <person name="Nowell W R."/>
        </authorList>
    </citation>
    <scope>NUCLEOTIDE SEQUENCE</scope>
</reference>
<gene>
    <name evidence="1" type="ORF">XAT740_LOCUS19839</name>
</gene>